<dbReference type="Proteomes" id="UP001301958">
    <property type="component" value="Unassembled WGS sequence"/>
</dbReference>
<proteinExistence type="predicted"/>
<evidence type="ECO:0000313" key="2">
    <source>
        <dbReference type="Proteomes" id="UP001301958"/>
    </source>
</evidence>
<gene>
    <name evidence="1" type="ORF">QBC38DRAFT_526388</name>
</gene>
<organism evidence="1 2">
    <name type="scientific">Podospora fimiseda</name>
    <dbReference type="NCBI Taxonomy" id="252190"/>
    <lineage>
        <taxon>Eukaryota</taxon>
        <taxon>Fungi</taxon>
        <taxon>Dikarya</taxon>
        <taxon>Ascomycota</taxon>
        <taxon>Pezizomycotina</taxon>
        <taxon>Sordariomycetes</taxon>
        <taxon>Sordariomycetidae</taxon>
        <taxon>Sordariales</taxon>
        <taxon>Podosporaceae</taxon>
        <taxon>Podospora</taxon>
    </lineage>
</organism>
<evidence type="ECO:0000313" key="1">
    <source>
        <dbReference type="EMBL" id="KAK4220579.1"/>
    </source>
</evidence>
<dbReference type="EMBL" id="MU865706">
    <property type="protein sequence ID" value="KAK4220579.1"/>
    <property type="molecule type" value="Genomic_DNA"/>
</dbReference>
<reference evidence="1" key="2">
    <citation type="submission" date="2023-05" db="EMBL/GenBank/DDBJ databases">
        <authorList>
            <consortium name="Lawrence Berkeley National Laboratory"/>
            <person name="Steindorff A."/>
            <person name="Hensen N."/>
            <person name="Bonometti L."/>
            <person name="Westerberg I."/>
            <person name="Brannstrom I.O."/>
            <person name="Guillou S."/>
            <person name="Cros-Aarteil S."/>
            <person name="Calhoun S."/>
            <person name="Haridas S."/>
            <person name="Kuo A."/>
            <person name="Mondo S."/>
            <person name="Pangilinan J."/>
            <person name="Riley R."/>
            <person name="Labutti K."/>
            <person name="Andreopoulos B."/>
            <person name="Lipzen A."/>
            <person name="Chen C."/>
            <person name="Yanf M."/>
            <person name="Daum C."/>
            <person name="Ng V."/>
            <person name="Clum A."/>
            <person name="Ohm R."/>
            <person name="Martin F."/>
            <person name="Silar P."/>
            <person name="Natvig D."/>
            <person name="Lalanne C."/>
            <person name="Gautier V."/>
            <person name="Ament-Velasquez S.L."/>
            <person name="Kruys A."/>
            <person name="Hutchinson M.I."/>
            <person name="Powell A.J."/>
            <person name="Barry K."/>
            <person name="Miller A.N."/>
            <person name="Grigoriev I.V."/>
            <person name="Debuchy R."/>
            <person name="Gladieux P."/>
            <person name="Thoren M.H."/>
            <person name="Johannesson H."/>
        </authorList>
    </citation>
    <scope>NUCLEOTIDE SEQUENCE</scope>
    <source>
        <strain evidence="1">CBS 990.96</strain>
    </source>
</reference>
<name>A0AAN6YJS7_9PEZI</name>
<dbReference type="AlphaFoldDB" id="A0AAN6YJS7"/>
<comment type="caution">
    <text evidence="1">The sequence shown here is derived from an EMBL/GenBank/DDBJ whole genome shotgun (WGS) entry which is preliminary data.</text>
</comment>
<protein>
    <submittedName>
        <fullName evidence="1">Uncharacterized protein</fullName>
    </submittedName>
</protein>
<keyword evidence="2" id="KW-1185">Reference proteome</keyword>
<sequence>MTPGQISLHQGSIDYVQLAKSTVAFPLSVLARLTAADIATHTLVAGQAISAIFILSPSGIERCADVLKSLRSCSSVGDAICFGFGIRHIIPGRASSAEKSVTILTKLAEVCGTPNELRPSPQQWLNIVGACSGILRPTTFAGQFMAFWNPSTAKNSGSGWTENAEDTATAL</sequence>
<accession>A0AAN6YJS7</accession>
<reference evidence="1" key="1">
    <citation type="journal article" date="2023" name="Mol. Phylogenet. Evol.">
        <title>Genome-scale phylogeny and comparative genomics of the fungal order Sordariales.</title>
        <authorList>
            <person name="Hensen N."/>
            <person name="Bonometti L."/>
            <person name="Westerberg I."/>
            <person name="Brannstrom I.O."/>
            <person name="Guillou S."/>
            <person name="Cros-Aarteil S."/>
            <person name="Calhoun S."/>
            <person name="Haridas S."/>
            <person name="Kuo A."/>
            <person name="Mondo S."/>
            <person name="Pangilinan J."/>
            <person name="Riley R."/>
            <person name="LaButti K."/>
            <person name="Andreopoulos B."/>
            <person name="Lipzen A."/>
            <person name="Chen C."/>
            <person name="Yan M."/>
            <person name="Daum C."/>
            <person name="Ng V."/>
            <person name="Clum A."/>
            <person name="Steindorff A."/>
            <person name="Ohm R.A."/>
            <person name="Martin F."/>
            <person name="Silar P."/>
            <person name="Natvig D.O."/>
            <person name="Lalanne C."/>
            <person name="Gautier V."/>
            <person name="Ament-Velasquez S.L."/>
            <person name="Kruys A."/>
            <person name="Hutchinson M.I."/>
            <person name="Powell A.J."/>
            <person name="Barry K."/>
            <person name="Miller A.N."/>
            <person name="Grigoriev I.V."/>
            <person name="Debuchy R."/>
            <person name="Gladieux P."/>
            <person name="Hiltunen Thoren M."/>
            <person name="Johannesson H."/>
        </authorList>
    </citation>
    <scope>NUCLEOTIDE SEQUENCE</scope>
    <source>
        <strain evidence="1">CBS 990.96</strain>
    </source>
</reference>